<evidence type="ECO:0000256" key="5">
    <source>
        <dbReference type="ARBA" id="ARBA00022737"/>
    </source>
</evidence>
<dbReference type="GO" id="GO:0004308">
    <property type="term" value="F:exo-alpha-sialidase activity"/>
    <property type="evidence" value="ECO:0007669"/>
    <property type="project" value="UniProtKB-EC"/>
</dbReference>
<dbReference type="STRING" id="1619234.SAMN05421730_10664"/>
<dbReference type="InterPro" id="IPR023364">
    <property type="entry name" value="Trans_sialidase_dom3"/>
</dbReference>
<evidence type="ECO:0000313" key="11">
    <source>
        <dbReference type="EMBL" id="SCP99863.1"/>
    </source>
</evidence>
<dbReference type="InterPro" id="IPR013320">
    <property type="entry name" value="ConA-like_dom_sf"/>
</dbReference>
<keyword evidence="12" id="KW-1185">Reference proteome</keyword>
<reference evidence="11 12" key="1">
    <citation type="submission" date="2016-09" db="EMBL/GenBank/DDBJ databases">
        <authorList>
            <person name="Capua I."/>
            <person name="De Benedictis P."/>
            <person name="Joannis T."/>
            <person name="Lombin L.H."/>
            <person name="Cattoli G."/>
        </authorList>
    </citation>
    <scope>NUCLEOTIDE SEQUENCE [LARGE SCALE GENOMIC DNA]</scope>
    <source>
        <strain evidence="11 12">GluBS11</strain>
    </source>
</reference>
<evidence type="ECO:0000256" key="3">
    <source>
        <dbReference type="ARBA" id="ARBA00012733"/>
    </source>
</evidence>
<dbReference type="InterPro" id="IPR026856">
    <property type="entry name" value="Sialidase_fam"/>
</dbReference>
<dbReference type="InterPro" id="IPR004124">
    <property type="entry name" value="Glyco_hydro_33_N"/>
</dbReference>
<evidence type="ECO:0000256" key="1">
    <source>
        <dbReference type="ARBA" id="ARBA00000427"/>
    </source>
</evidence>
<dbReference type="Pfam" id="PF02973">
    <property type="entry name" value="Sialidase"/>
    <property type="match status" value="1"/>
</dbReference>
<name>A0A1D3TZ84_9FIRM</name>
<organism evidence="11 12">
    <name type="scientific">Anaerobium acetethylicum</name>
    <dbReference type="NCBI Taxonomy" id="1619234"/>
    <lineage>
        <taxon>Bacteria</taxon>
        <taxon>Bacillati</taxon>
        <taxon>Bacillota</taxon>
        <taxon>Clostridia</taxon>
        <taxon>Lachnospirales</taxon>
        <taxon>Lachnospiraceae</taxon>
        <taxon>Anaerobium</taxon>
    </lineage>
</organism>
<proteinExistence type="inferred from homology"/>
<dbReference type="CDD" id="cd00110">
    <property type="entry name" value="LamG"/>
    <property type="match status" value="1"/>
</dbReference>
<dbReference type="InterPro" id="IPR038255">
    <property type="entry name" value="PBS_linker_sf"/>
</dbReference>
<dbReference type="RefSeq" id="WP_091237088.1">
    <property type="nucleotide sequence ID" value="NZ_FMKA01000066.1"/>
</dbReference>
<dbReference type="GO" id="GO:0016020">
    <property type="term" value="C:membrane"/>
    <property type="evidence" value="ECO:0007669"/>
    <property type="project" value="TreeGrafter"/>
</dbReference>
<gene>
    <name evidence="11" type="ORF">SAMN05421730_10664</name>
</gene>
<dbReference type="GO" id="GO:0005737">
    <property type="term" value="C:cytoplasm"/>
    <property type="evidence" value="ECO:0007669"/>
    <property type="project" value="TreeGrafter"/>
</dbReference>
<evidence type="ECO:0000259" key="10">
    <source>
        <dbReference type="SMART" id="SM00635"/>
    </source>
</evidence>
<dbReference type="InterPro" id="IPR008964">
    <property type="entry name" value="Invasin/intimin_cell_adhesion"/>
</dbReference>
<evidence type="ECO:0000256" key="4">
    <source>
        <dbReference type="ARBA" id="ARBA00022729"/>
    </source>
</evidence>
<evidence type="ECO:0000256" key="8">
    <source>
        <dbReference type="SAM" id="MobiDB-lite"/>
    </source>
</evidence>
<comment type="similarity">
    <text evidence="2">Belongs to the glycosyl hydrolase 33 family.</text>
</comment>
<dbReference type="Pfam" id="PF02368">
    <property type="entry name" value="Big_2"/>
    <property type="match status" value="1"/>
</dbReference>
<dbReference type="InterPro" id="IPR001791">
    <property type="entry name" value="Laminin_G"/>
</dbReference>
<dbReference type="Pfam" id="PF13385">
    <property type="entry name" value="Laminin_G_3"/>
    <property type="match status" value="1"/>
</dbReference>
<protein>
    <recommendedName>
        <fullName evidence="3">exo-alpha-sialidase</fullName>
        <ecNumber evidence="3">3.2.1.18</ecNumber>
    </recommendedName>
</protein>
<dbReference type="EMBL" id="FMKA01000066">
    <property type="protein sequence ID" value="SCP99863.1"/>
    <property type="molecule type" value="Genomic_DNA"/>
</dbReference>
<dbReference type="Gene3D" id="2.120.10.10">
    <property type="match status" value="1"/>
</dbReference>
<feature type="domain" description="BIG2" evidence="10">
    <location>
        <begin position="231"/>
        <end position="306"/>
    </location>
</feature>
<dbReference type="Gene3D" id="2.60.120.200">
    <property type="match status" value="2"/>
</dbReference>
<dbReference type="OrthoDB" id="7294637at2"/>
<dbReference type="InterPro" id="IPR011040">
    <property type="entry name" value="Sialidase"/>
</dbReference>
<dbReference type="Gene3D" id="2.40.220.10">
    <property type="entry name" value="Intramolecular Trans-sialidase, Domain 3"/>
    <property type="match status" value="1"/>
</dbReference>
<sequence>MKKGRKALSILLLICVCITSCFGYAPISVSAAGLPAPVLSYLTGTEQVVTNGTNYYAVTSSEDVNRIKNLTNFTFCMEYKTTTSALQSLFFADGTGATANQYFSLYIWPQNVTATDSETKVGIDVRDGSKNPVINSTADVHSVDGNWHKIAMTYKSGTGYEIYLDNVKVGSFTGAEYNTRFLNSLGVPMDNMSFGCGTRPSGSNSYPFTGSIRNIKMYDQVLSATEIDGVMNGGIILDSKTAVFNSLGQEKQLQATVTSAGAAVTWASSNAAVATVSETGLVKAVGFGAANITATAGGNSAVCAVTVNFEKRDLHLDGTSATVVDLSTEAAGVKAFEKGTITARYRSDSDMENSSANLMTLFSISDKNTAGNYINFFVSPKNGSVGYELQKNNTSISNVKVSSGLNITNTKWHTVSYVFDKANSIFVIYMDGKVVTSQTAQKDFLAALSAEGNCIRIGDMSRATKGDHLWPFKGDIEFLQVSGDAYTAAQIADIHDATLDRTVTILPEGAERTADVGLFTPGVGSTAYRIPSILTTKKGTVIAATDRRNSGSGDYGDIALAIRRSTDNGKTWSDMQVLSDPPQDPTGGAGGGNAMMIDAVMVQDQQTETIYCMMDFFPESIGLMDSSTVETTSGYTQVGDKRYLTLVRGNGMKSGSTGSYILKDDKKVYEVGTDGVTLADTGYTVPDFKTGEVFLNGAAAGNMFLYDEPNDSLNIMKTNYLWIFKSTDEGLTWSDPVDITGSLKKDWMKFLGTGPGVGMQIENGEHAGRLVLPVYTTNSNVGASQSSAVIYSDDHGATWTLGETVNDGRNGLKTETMQSGGIITESQVVEVGNNGVLKLFARNSGVGGGKVVICTSTDGGATWDDNVQIDQALTEVYCQLSVIKWPEMIDGKTAYIFANPSGSGRNNGKVRIGFYDEATDKFTWPYEQLIVNGTYAYSCLTALSNGRIGLFYEGEAQNGVAYRMVYTDFTVDWVKLPRTYVEPKPSITNVEAAEADGKLIFNVTFDQAMMSMKAPVLKFQLNGVDQTADFVTSGNYGKEYVFEYVLEGTETGTIVVTNVAANPDQAASSIGNYANQMPADVAETFTLEDEEVSATVSFINRLYELVLGRDAEDEGVAYYEEALANGDTTGADLGRSFIKSEEFKNRNMNNSDYVEVLYNTFMDRASDEGGKAYWMNMLENGVSRDYVFKGFAESEEYKGICDSYGIISGTVTLTAERDQNAQLTMFINRIYTKALGRAGEEEGIEYYAKEINSGEIDPIQVAKNFIFSPEFEDKNLSDEEYVKVLYRTFMDREYDAGGLQYHLDRMDNGVSKEDILDGFAFSPEFKNIMNGFGLVTE</sequence>
<dbReference type="Proteomes" id="UP000199315">
    <property type="component" value="Unassembled WGS sequence"/>
</dbReference>
<evidence type="ECO:0000313" key="12">
    <source>
        <dbReference type="Proteomes" id="UP000199315"/>
    </source>
</evidence>
<keyword evidence="4 9" id="KW-0732">Signal</keyword>
<dbReference type="Pfam" id="PF13088">
    <property type="entry name" value="BNR_2"/>
    <property type="match status" value="1"/>
</dbReference>
<feature type="region of interest" description="Disordered" evidence="8">
    <location>
        <begin position="571"/>
        <end position="590"/>
    </location>
</feature>
<feature type="chain" id="PRO_5008921901" description="exo-alpha-sialidase" evidence="9">
    <location>
        <begin position="32"/>
        <end position="1337"/>
    </location>
</feature>
<evidence type="ECO:0000256" key="6">
    <source>
        <dbReference type="ARBA" id="ARBA00022801"/>
    </source>
</evidence>
<dbReference type="Gene3D" id="2.60.40.1080">
    <property type="match status" value="1"/>
</dbReference>
<keyword evidence="5" id="KW-0677">Repeat</keyword>
<dbReference type="InterPro" id="IPR025282">
    <property type="entry name" value="DUF4214"/>
</dbReference>
<dbReference type="EC" id="3.2.1.18" evidence="3"/>
<keyword evidence="7" id="KW-0326">Glycosidase</keyword>
<evidence type="ECO:0000256" key="9">
    <source>
        <dbReference type="SAM" id="SignalP"/>
    </source>
</evidence>
<dbReference type="SMART" id="SM00635">
    <property type="entry name" value="BID_2"/>
    <property type="match status" value="1"/>
</dbReference>
<dbReference type="Gene3D" id="1.10.3130.20">
    <property type="entry name" value="Phycobilisome linker domain"/>
    <property type="match status" value="2"/>
</dbReference>
<dbReference type="GO" id="GO:0009313">
    <property type="term" value="P:oligosaccharide catabolic process"/>
    <property type="evidence" value="ECO:0007669"/>
    <property type="project" value="TreeGrafter"/>
</dbReference>
<comment type="catalytic activity">
    <reaction evidence="1">
        <text>Hydrolysis of alpha-(2-&gt;3)-, alpha-(2-&gt;6)-, alpha-(2-&gt;8)- glycosidic linkages of terminal sialic acid residues in oligosaccharides, glycoproteins, glycolipids, colominic acid and synthetic substrates.</text>
        <dbReference type="EC" id="3.2.1.18"/>
    </reaction>
</comment>
<dbReference type="SUPFAM" id="SSF49899">
    <property type="entry name" value="Concanavalin A-like lectins/glucanases"/>
    <property type="match status" value="2"/>
</dbReference>
<accession>A0A1D3TZ84</accession>
<dbReference type="Pfam" id="PF13946">
    <property type="entry name" value="DUF4214"/>
    <property type="match status" value="3"/>
</dbReference>
<dbReference type="GO" id="GO:0006689">
    <property type="term" value="P:ganglioside catabolic process"/>
    <property type="evidence" value="ECO:0007669"/>
    <property type="project" value="TreeGrafter"/>
</dbReference>
<evidence type="ECO:0000256" key="2">
    <source>
        <dbReference type="ARBA" id="ARBA00009348"/>
    </source>
</evidence>
<dbReference type="CDD" id="cd15482">
    <property type="entry name" value="Sialidase_non-viral"/>
    <property type="match status" value="1"/>
</dbReference>
<keyword evidence="6" id="KW-0378">Hydrolase</keyword>
<dbReference type="SUPFAM" id="SSF50939">
    <property type="entry name" value="Sialidases"/>
    <property type="match status" value="1"/>
</dbReference>
<feature type="signal peptide" evidence="9">
    <location>
        <begin position="1"/>
        <end position="31"/>
    </location>
</feature>
<dbReference type="InterPro" id="IPR036278">
    <property type="entry name" value="Sialidase_sf"/>
</dbReference>
<dbReference type="PANTHER" id="PTHR10628:SF30">
    <property type="entry name" value="EXO-ALPHA-SIALIDASE"/>
    <property type="match status" value="1"/>
</dbReference>
<dbReference type="InterPro" id="IPR003343">
    <property type="entry name" value="Big_2"/>
</dbReference>
<evidence type="ECO:0000256" key="7">
    <source>
        <dbReference type="ARBA" id="ARBA00023295"/>
    </source>
</evidence>
<dbReference type="PANTHER" id="PTHR10628">
    <property type="entry name" value="SIALIDASE"/>
    <property type="match status" value="1"/>
</dbReference>
<dbReference type="SUPFAM" id="SSF49373">
    <property type="entry name" value="Invasin/intimin cell-adhesion fragments"/>
    <property type="match status" value="1"/>
</dbReference>